<evidence type="ECO:0000313" key="2">
    <source>
        <dbReference type="EMBL" id="MPL68612.1"/>
    </source>
</evidence>
<organism evidence="2">
    <name type="scientific">bioreactor metagenome</name>
    <dbReference type="NCBI Taxonomy" id="1076179"/>
    <lineage>
        <taxon>unclassified sequences</taxon>
        <taxon>metagenomes</taxon>
        <taxon>ecological metagenomes</taxon>
    </lineage>
</organism>
<sequence length="136" mass="15376">MENLSIIDIISLISSVASLILAVVAIQAAKSSEKEVRDNFEKTQKMMIEYESRMKDVLSEIDKKSAIIEKTVSESQKELMNTMTNIINETVIPKKKDMGEKLGMQFMTQLMTNPNQANDMMNVLLPLMEMSQKKGN</sequence>
<feature type="transmembrane region" description="Helical" evidence="1">
    <location>
        <begin position="6"/>
        <end position="29"/>
    </location>
</feature>
<reference evidence="2" key="1">
    <citation type="submission" date="2019-08" db="EMBL/GenBank/DDBJ databases">
        <authorList>
            <person name="Kucharzyk K."/>
            <person name="Murdoch R.W."/>
            <person name="Higgins S."/>
            <person name="Loffler F."/>
        </authorList>
    </citation>
    <scope>NUCLEOTIDE SEQUENCE</scope>
</reference>
<keyword evidence="1" id="KW-0472">Membrane</keyword>
<dbReference type="EMBL" id="VSSQ01000042">
    <property type="protein sequence ID" value="MPL68612.1"/>
    <property type="molecule type" value="Genomic_DNA"/>
</dbReference>
<name>A0A644TQR3_9ZZZZ</name>
<proteinExistence type="predicted"/>
<gene>
    <name evidence="2" type="ORF">SDC9_14340</name>
</gene>
<comment type="caution">
    <text evidence="2">The sequence shown here is derived from an EMBL/GenBank/DDBJ whole genome shotgun (WGS) entry which is preliminary data.</text>
</comment>
<accession>A0A644TQR3</accession>
<evidence type="ECO:0000256" key="1">
    <source>
        <dbReference type="SAM" id="Phobius"/>
    </source>
</evidence>
<keyword evidence="1" id="KW-1133">Transmembrane helix</keyword>
<keyword evidence="1" id="KW-0812">Transmembrane</keyword>
<dbReference type="AlphaFoldDB" id="A0A644TQR3"/>
<protein>
    <submittedName>
        <fullName evidence="2">Uncharacterized protein</fullName>
    </submittedName>
</protein>